<name>A0A8H6S0E6_9AGAR</name>
<keyword evidence="1" id="KW-0808">Transferase</keyword>
<evidence type="ECO:0000256" key="1">
    <source>
        <dbReference type="RuleBase" id="RU363098"/>
    </source>
</evidence>
<dbReference type="Pfam" id="PF05183">
    <property type="entry name" value="RdRP"/>
    <property type="match status" value="1"/>
</dbReference>
<dbReference type="EMBL" id="JACAZF010000015">
    <property type="protein sequence ID" value="KAF7290167.1"/>
    <property type="molecule type" value="Genomic_DNA"/>
</dbReference>
<keyword evidence="1 3" id="KW-0696">RNA-directed RNA polymerase</keyword>
<dbReference type="GO" id="GO:0003723">
    <property type="term" value="F:RNA binding"/>
    <property type="evidence" value="ECO:0007669"/>
    <property type="project" value="UniProtKB-KW"/>
</dbReference>
<evidence type="ECO:0000313" key="4">
    <source>
        <dbReference type="Proteomes" id="UP000636479"/>
    </source>
</evidence>
<dbReference type="GO" id="GO:0030422">
    <property type="term" value="P:siRNA processing"/>
    <property type="evidence" value="ECO:0007669"/>
    <property type="project" value="TreeGrafter"/>
</dbReference>
<dbReference type="InterPro" id="IPR007855">
    <property type="entry name" value="RDRP"/>
</dbReference>
<protein>
    <recommendedName>
        <fullName evidence="1">RNA-dependent RNA polymerase</fullName>
        <ecNumber evidence="1">2.7.7.48</ecNumber>
    </recommendedName>
</protein>
<dbReference type="Proteomes" id="UP000636479">
    <property type="component" value="Unassembled WGS sequence"/>
</dbReference>
<dbReference type="RefSeq" id="XP_037213745.1">
    <property type="nucleotide sequence ID" value="XM_037369749.1"/>
</dbReference>
<comment type="similarity">
    <text evidence="1">Belongs to the RdRP family.</text>
</comment>
<dbReference type="GO" id="GO:0031380">
    <property type="term" value="C:nuclear RNA-directed RNA polymerase complex"/>
    <property type="evidence" value="ECO:0007669"/>
    <property type="project" value="TreeGrafter"/>
</dbReference>
<feature type="domain" description="RDRP core" evidence="2">
    <location>
        <begin position="350"/>
        <end position="503"/>
    </location>
</feature>
<keyword evidence="4" id="KW-1185">Reference proteome</keyword>
<dbReference type="EC" id="2.7.7.48" evidence="1"/>
<dbReference type="PANTHER" id="PTHR23079">
    <property type="entry name" value="RNA-DEPENDENT RNA POLYMERASE"/>
    <property type="match status" value="1"/>
</dbReference>
<evidence type="ECO:0000259" key="2">
    <source>
        <dbReference type="Pfam" id="PF05183"/>
    </source>
</evidence>
<organism evidence="3 4">
    <name type="scientific">Mycena indigotica</name>
    <dbReference type="NCBI Taxonomy" id="2126181"/>
    <lineage>
        <taxon>Eukaryota</taxon>
        <taxon>Fungi</taxon>
        <taxon>Dikarya</taxon>
        <taxon>Basidiomycota</taxon>
        <taxon>Agaricomycotina</taxon>
        <taxon>Agaricomycetes</taxon>
        <taxon>Agaricomycetidae</taxon>
        <taxon>Agaricales</taxon>
        <taxon>Marasmiineae</taxon>
        <taxon>Mycenaceae</taxon>
        <taxon>Mycena</taxon>
    </lineage>
</organism>
<reference evidence="3" key="1">
    <citation type="submission" date="2020-05" db="EMBL/GenBank/DDBJ databases">
        <title>Mycena genomes resolve the evolution of fungal bioluminescence.</title>
        <authorList>
            <person name="Tsai I.J."/>
        </authorList>
    </citation>
    <scope>NUCLEOTIDE SEQUENCE</scope>
    <source>
        <strain evidence="3">171206Taipei</strain>
    </source>
</reference>
<dbReference type="InterPro" id="IPR057596">
    <property type="entry name" value="RDRP_core"/>
</dbReference>
<comment type="caution">
    <text evidence="3">The sequence shown here is derived from an EMBL/GenBank/DDBJ whole genome shotgun (WGS) entry which is preliminary data.</text>
</comment>
<evidence type="ECO:0000313" key="3">
    <source>
        <dbReference type="EMBL" id="KAF7290167.1"/>
    </source>
</evidence>
<accession>A0A8H6S0E6</accession>
<keyword evidence="1" id="KW-0548">Nucleotidyltransferase</keyword>
<gene>
    <name evidence="3" type="ORF">MIND_01329900</name>
</gene>
<dbReference type="OrthoDB" id="6513042at2759"/>
<keyword evidence="1" id="KW-0694">RNA-binding</keyword>
<sequence>MEFNFNEYLNDLAGPVLPPKRERTEKKEPIFKIMPFAFSMGSMQRNVFFEHYRNDSLERSFLTLGTSYQDEQACPLAFADYRDYEEDDDPWPTLHGTCAIDDVEFVHLEKSIDGRFLEGRLIFTLRRPPQLDVDTRRHPSRPEGIRRATELDWSPDGAQELYSGAPSTMPRGWHVRAPMKFGLWLTYSFSFGCRREDYDRVVNALSRLRTLRRPGMEEIAVISADIHPVSRKIKIESAKPGRANMMVGEQRDFPDLEDMMNRANRKCSFEVQYLILGLVSHGLILPIEVGDLLHYLLVLQHPAAALRSLFRLPRRALAGTDAIKQQVRNVSRASPLRIPKDRVAMRRAVITPTRVLLFPEVIEMGNRVVRAWPKQMEEGRFIRVGFADEDGRLRVNKKILDGDYNDPEGGILARIRNVLRNGVYIAGRHFVFLAAGESQLKDHSCWMVCEDGDFTANRIRALMGDFSKEKVVAKYAARMGLCLSATCPVDELEEDDIDLIEDVQHGK</sequence>
<dbReference type="PANTHER" id="PTHR23079:SF55">
    <property type="entry name" value="RNA-DIRECTED RNA POLYMERASE"/>
    <property type="match status" value="1"/>
</dbReference>
<dbReference type="GeneID" id="59352265"/>
<dbReference type="GO" id="GO:0003968">
    <property type="term" value="F:RNA-directed RNA polymerase activity"/>
    <property type="evidence" value="ECO:0007669"/>
    <property type="project" value="UniProtKB-KW"/>
</dbReference>
<comment type="catalytic activity">
    <reaction evidence="1">
        <text>RNA(n) + a ribonucleoside 5'-triphosphate = RNA(n+1) + diphosphate</text>
        <dbReference type="Rhea" id="RHEA:21248"/>
        <dbReference type="Rhea" id="RHEA-COMP:14527"/>
        <dbReference type="Rhea" id="RHEA-COMP:17342"/>
        <dbReference type="ChEBI" id="CHEBI:33019"/>
        <dbReference type="ChEBI" id="CHEBI:61557"/>
        <dbReference type="ChEBI" id="CHEBI:140395"/>
        <dbReference type="EC" id="2.7.7.48"/>
    </reaction>
</comment>
<dbReference type="AlphaFoldDB" id="A0A8H6S0E6"/>
<proteinExistence type="inferred from homology"/>